<name>A0AAV6XRQ7_9LAMI</name>
<sequence length="122" mass="13724">MFRALSTRRSRRGYDQLRGGDDASTAAAPAPMLSRAKSLPAKIFGSSKKLQSMNIPCEQVKKASKIHPLFSIFETKRKKKATAKPEFSRYLEYVKEGGVVILQEFEFYAYDCDFVGSESRSS</sequence>
<proteinExistence type="predicted"/>
<feature type="region of interest" description="Disordered" evidence="1">
    <location>
        <begin position="1"/>
        <end position="33"/>
    </location>
</feature>
<dbReference type="AlphaFoldDB" id="A0AAV6XRQ7"/>
<feature type="compositionally biased region" description="Basic residues" evidence="1">
    <location>
        <begin position="1"/>
        <end position="11"/>
    </location>
</feature>
<accession>A0AAV6XRQ7</accession>
<organism evidence="2 3">
    <name type="scientific">Buddleja alternifolia</name>
    <dbReference type="NCBI Taxonomy" id="168488"/>
    <lineage>
        <taxon>Eukaryota</taxon>
        <taxon>Viridiplantae</taxon>
        <taxon>Streptophyta</taxon>
        <taxon>Embryophyta</taxon>
        <taxon>Tracheophyta</taxon>
        <taxon>Spermatophyta</taxon>
        <taxon>Magnoliopsida</taxon>
        <taxon>eudicotyledons</taxon>
        <taxon>Gunneridae</taxon>
        <taxon>Pentapetalae</taxon>
        <taxon>asterids</taxon>
        <taxon>lamiids</taxon>
        <taxon>Lamiales</taxon>
        <taxon>Scrophulariaceae</taxon>
        <taxon>Buddlejeae</taxon>
        <taxon>Buddleja</taxon>
    </lineage>
</organism>
<dbReference type="EMBL" id="WHWC01000004">
    <property type="protein sequence ID" value="KAG8383352.1"/>
    <property type="molecule type" value="Genomic_DNA"/>
</dbReference>
<feature type="compositionally biased region" description="Basic and acidic residues" evidence="1">
    <location>
        <begin position="12"/>
        <end position="21"/>
    </location>
</feature>
<reference evidence="2" key="1">
    <citation type="submission" date="2019-10" db="EMBL/GenBank/DDBJ databases">
        <authorList>
            <person name="Zhang R."/>
            <person name="Pan Y."/>
            <person name="Wang J."/>
            <person name="Ma R."/>
            <person name="Yu S."/>
        </authorList>
    </citation>
    <scope>NUCLEOTIDE SEQUENCE</scope>
    <source>
        <strain evidence="2">LA-IB0</strain>
        <tissue evidence="2">Leaf</tissue>
    </source>
</reference>
<evidence type="ECO:0000256" key="1">
    <source>
        <dbReference type="SAM" id="MobiDB-lite"/>
    </source>
</evidence>
<keyword evidence="3" id="KW-1185">Reference proteome</keyword>
<evidence type="ECO:0000313" key="3">
    <source>
        <dbReference type="Proteomes" id="UP000826271"/>
    </source>
</evidence>
<gene>
    <name evidence="2" type="ORF">BUALT_Bualt04G0003500</name>
</gene>
<evidence type="ECO:0000313" key="2">
    <source>
        <dbReference type="EMBL" id="KAG8383352.1"/>
    </source>
</evidence>
<dbReference type="PANTHER" id="PTHR35291:SF3">
    <property type="entry name" value="PROTEIN SHROOM-LIKE"/>
    <property type="match status" value="1"/>
</dbReference>
<dbReference type="PANTHER" id="PTHR35291">
    <property type="entry name" value="PROTEIN SHROOM-LIKE"/>
    <property type="match status" value="1"/>
</dbReference>
<protein>
    <submittedName>
        <fullName evidence="2">Uncharacterized protein</fullName>
    </submittedName>
</protein>
<comment type="caution">
    <text evidence="2">The sequence shown here is derived from an EMBL/GenBank/DDBJ whole genome shotgun (WGS) entry which is preliminary data.</text>
</comment>
<dbReference type="Proteomes" id="UP000826271">
    <property type="component" value="Unassembled WGS sequence"/>
</dbReference>